<dbReference type="PANTHER" id="PTHR43014:SF2">
    <property type="entry name" value="MERCURIC REDUCTASE"/>
    <property type="match status" value="1"/>
</dbReference>
<dbReference type="EC" id="1.16.1.1" evidence="2"/>
<keyword evidence="2" id="KW-0560">Oxidoreductase</keyword>
<dbReference type="GO" id="GO:0016152">
    <property type="term" value="F:mercury (II) reductase (NADP+) activity"/>
    <property type="evidence" value="ECO:0007669"/>
    <property type="project" value="UniProtKB-EC"/>
</dbReference>
<accession>A0A1J5PV95</accession>
<dbReference type="SUPFAM" id="SSF51905">
    <property type="entry name" value="FAD/NAD(P)-binding domain"/>
    <property type="match status" value="1"/>
</dbReference>
<dbReference type="GO" id="GO:0050660">
    <property type="term" value="F:flavin adenine dinucleotide binding"/>
    <property type="evidence" value="ECO:0007669"/>
    <property type="project" value="TreeGrafter"/>
</dbReference>
<dbReference type="AlphaFoldDB" id="A0A1J5PV95"/>
<feature type="domain" description="FAD/NAD(P)-binding" evidence="1">
    <location>
        <begin position="1"/>
        <end position="60"/>
    </location>
</feature>
<proteinExistence type="predicted"/>
<comment type="caution">
    <text evidence="2">The sequence shown here is derived from an EMBL/GenBank/DDBJ whole genome shotgun (WGS) entry which is preliminary data.</text>
</comment>
<dbReference type="EMBL" id="MLJW01002180">
    <property type="protein sequence ID" value="OIQ75393.1"/>
    <property type="molecule type" value="Genomic_DNA"/>
</dbReference>
<dbReference type="PRINTS" id="PR00411">
    <property type="entry name" value="PNDRDTASEI"/>
</dbReference>
<organism evidence="2">
    <name type="scientific">mine drainage metagenome</name>
    <dbReference type="NCBI Taxonomy" id="410659"/>
    <lineage>
        <taxon>unclassified sequences</taxon>
        <taxon>metagenomes</taxon>
        <taxon>ecological metagenomes</taxon>
    </lineage>
</organism>
<dbReference type="Pfam" id="PF07992">
    <property type="entry name" value="Pyr_redox_2"/>
    <property type="match status" value="1"/>
</dbReference>
<dbReference type="InterPro" id="IPR023753">
    <property type="entry name" value="FAD/NAD-binding_dom"/>
</dbReference>
<dbReference type="InterPro" id="IPR036188">
    <property type="entry name" value="FAD/NAD-bd_sf"/>
</dbReference>
<sequence>MDLAVVGSGGAAMAAAIDASRAGRSAAVVERGSRGGTSVNVGCVPSKTLLAAAGARHGALTNPFPGLPTGADIVDLAALVAQKDE</sequence>
<dbReference type="GO" id="GO:0003955">
    <property type="term" value="F:NAD(P)H dehydrogenase (quinone) activity"/>
    <property type="evidence" value="ECO:0007669"/>
    <property type="project" value="TreeGrafter"/>
</dbReference>
<reference evidence="2" key="1">
    <citation type="submission" date="2016-10" db="EMBL/GenBank/DDBJ databases">
        <title>Sequence of Gallionella enrichment culture.</title>
        <authorList>
            <person name="Poehlein A."/>
            <person name="Muehling M."/>
            <person name="Daniel R."/>
        </authorList>
    </citation>
    <scope>NUCLEOTIDE SEQUENCE</scope>
</reference>
<evidence type="ECO:0000259" key="1">
    <source>
        <dbReference type="Pfam" id="PF07992"/>
    </source>
</evidence>
<evidence type="ECO:0000313" key="2">
    <source>
        <dbReference type="EMBL" id="OIQ75393.1"/>
    </source>
</evidence>
<gene>
    <name evidence="2" type="primary">merA_10</name>
    <name evidence="2" type="ORF">GALL_429370</name>
</gene>
<name>A0A1J5PV95_9ZZZZ</name>
<dbReference type="PANTHER" id="PTHR43014">
    <property type="entry name" value="MERCURIC REDUCTASE"/>
    <property type="match status" value="1"/>
</dbReference>
<dbReference type="Gene3D" id="3.50.50.60">
    <property type="entry name" value="FAD/NAD(P)-binding domain"/>
    <property type="match status" value="1"/>
</dbReference>
<protein>
    <submittedName>
        <fullName evidence="2">Mercuric reductase</fullName>
        <ecNumber evidence="2">1.16.1.1</ecNumber>
    </submittedName>
</protein>